<name>A0A0K0D7J0_ANGCA</name>
<dbReference type="SUPFAM" id="SSF52540">
    <property type="entry name" value="P-loop containing nucleoside triphosphate hydrolases"/>
    <property type="match status" value="1"/>
</dbReference>
<dbReference type="WBParaSite" id="ACAC_0000603501-mRNA-1">
    <property type="protein sequence ID" value="ACAC_0000603501-mRNA-1"/>
    <property type="gene ID" value="ACAC_0000603501"/>
</dbReference>
<proteinExistence type="predicted"/>
<dbReference type="PANTHER" id="PTHR45629">
    <property type="entry name" value="SNF2/RAD54 FAMILY MEMBER"/>
    <property type="match status" value="1"/>
</dbReference>
<dbReference type="InterPro" id="IPR000330">
    <property type="entry name" value="SNF2_N"/>
</dbReference>
<keyword evidence="2" id="KW-1185">Reference proteome</keyword>
<dbReference type="Pfam" id="PF00176">
    <property type="entry name" value="SNF2-rel_dom"/>
    <property type="match status" value="2"/>
</dbReference>
<dbReference type="PANTHER" id="PTHR45629:SF7">
    <property type="entry name" value="DNA EXCISION REPAIR PROTEIN ERCC-6-RELATED"/>
    <property type="match status" value="1"/>
</dbReference>
<evidence type="ECO:0000313" key="2">
    <source>
        <dbReference type="Proteomes" id="UP000035642"/>
    </source>
</evidence>
<dbReference type="InterPro" id="IPR014001">
    <property type="entry name" value="Helicase_ATP-bd"/>
</dbReference>
<protein>
    <submittedName>
        <fullName evidence="3">Helicase ATP-binding domain-containing protein</fullName>
    </submittedName>
</protein>
<evidence type="ECO:0000313" key="3">
    <source>
        <dbReference type="WBParaSite" id="ACAC_0000603501-mRNA-1"/>
    </source>
</evidence>
<dbReference type="AlphaFoldDB" id="A0A0K0D7J0"/>
<accession>A0A0K0D7J0</accession>
<feature type="domain" description="Helicase ATP-binding" evidence="1">
    <location>
        <begin position="1"/>
        <end position="114"/>
    </location>
</feature>
<evidence type="ECO:0000259" key="1">
    <source>
        <dbReference type="PROSITE" id="PS51192"/>
    </source>
</evidence>
<reference evidence="3" key="2">
    <citation type="submission" date="2017-02" db="UniProtKB">
        <authorList>
            <consortium name="WormBaseParasite"/>
        </authorList>
    </citation>
    <scope>IDENTIFICATION</scope>
</reference>
<dbReference type="GO" id="GO:0008094">
    <property type="term" value="F:ATP-dependent activity, acting on DNA"/>
    <property type="evidence" value="ECO:0007669"/>
    <property type="project" value="TreeGrafter"/>
</dbReference>
<dbReference type="STRING" id="6313.A0A0K0D7J0"/>
<dbReference type="GO" id="GO:0005524">
    <property type="term" value="F:ATP binding"/>
    <property type="evidence" value="ECO:0007669"/>
    <property type="project" value="InterPro"/>
</dbReference>
<dbReference type="InterPro" id="IPR050496">
    <property type="entry name" value="SNF2_RAD54_helicase_repair"/>
</dbReference>
<dbReference type="PROSITE" id="PS51192">
    <property type="entry name" value="HELICASE_ATP_BIND_1"/>
    <property type="match status" value="1"/>
</dbReference>
<reference evidence="2" key="1">
    <citation type="submission" date="2012-09" db="EMBL/GenBank/DDBJ databases">
        <authorList>
            <person name="Martin A.A."/>
        </authorList>
    </citation>
    <scope>NUCLEOTIDE SEQUENCE</scope>
</reference>
<dbReference type="InterPro" id="IPR027417">
    <property type="entry name" value="P-loop_NTPase"/>
</dbReference>
<organism evidence="2 3">
    <name type="scientific">Angiostrongylus cantonensis</name>
    <name type="common">Rat lungworm</name>
    <dbReference type="NCBI Taxonomy" id="6313"/>
    <lineage>
        <taxon>Eukaryota</taxon>
        <taxon>Metazoa</taxon>
        <taxon>Ecdysozoa</taxon>
        <taxon>Nematoda</taxon>
        <taxon>Chromadorea</taxon>
        <taxon>Rhabditida</taxon>
        <taxon>Rhabditina</taxon>
        <taxon>Rhabditomorpha</taxon>
        <taxon>Strongyloidea</taxon>
        <taxon>Metastrongylidae</taxon>
        <taxon>Angiostrongylus</taxon>
    </lineage>
</organism>
<dbReference type="InterPro" id="IPR038718">
    <property type="entry name" value="SNF2-like_sf"/>
</dbReference>
<dbReference type="GO" id="GO:0006283">
    <property type="term" value="P:transcription-coupled nucleotide-excision repair"/>
    <property type="evidence" value="ECO:0007669"/>
    <property type="project" value="TreeGrafter"/>
</dbReference>
<sequence>MRVVGPLNRGGSILVTTYSTFQKHRNLLLPQSWHYVVLDEGHKIRNPKTRVSSLFFHASLSVSQSFVFLYAFFEMIISETVKQLHTPCRLVLSGTPLQNSLTEIWSLMDFVYTGKLNSLETFTEKFATPITQGGYANATKQQLLTAYKCATVLRLVSF</sequence>
<dbReference type="Proteomes" id="UP000035642">
    <property type="component" value="Unassembled WGS sequence"/>
</dbReference>
<dbReference type="Gene3D" id="3.40.50.10810">
    <property type="entry name" value="Tandem AAA-ATPase domain"/>
    <property type="match status" value="2"/>
</dbReference>
<dbReference type="GO" id="GO:0005634">
    <property type="term" value="C:nucleus"/>
    <property type="evidence" value="ECO:0007669"/>
    <property type="project" value="TreeGrafter"/>
</dbReference>